<comment type="caution">
    <text evidence="1">The sequence shown here is derived from an EMBL/GenBank/DDBJ whole genome shotgun (WGS) entry which is preliminary data.</text>
</comment>
<keyword evidence="2" id="KW-1185">Reference proteome</keyword>
<dbReference type="EMBL" id="CVOU01000021">
    <property type="protein sequence ID" value="CRI29408.1"/>
    <property type="molecule type" value="Genomic_DNA"/>
</dbReference>
<name>A0A7U7PZ19_9STAP</name>
<dbReference type="AlphaFoldDB" id="A0A7U7PZ19"/>
<proteinExistence type="predicted"/>
<evidence type="ECO:0000313" key="1">
    <source>
        <dbReference type="EMBL" id="CRI29408.1"/>
    </source>
</evidence>
<sequence>MNGYITINIKAIVFDEMSKMLAHIKFINITDDKSEENINESITHSIRYRRWRSSWFCSCTAR</sequence>
<evidence type="ECO:0000313" key="2">
    <source>
        <dbReference type="Proteomes" id="UP000236509"/>
    </source>
</evidence>
<accession>A0A7U7PZ19</accession>
<reference evidence="1 2" key="1">
    <citation type="submission" date="2015-04" db="EMBL/GenBank/DDBJ databases">
        <authorList>
            <person name="Cao L."/>
            <person name="Gao C.H."/>
        </authorList>
    </citation>
    <scope>NUCLEOTIDE SEQUENCE [LARGE SCALE GENOMIC DNA]</scope>
    <source>
        <strain evidence="1 2">SH3</strain>
    </source>
</reference>
<dbReference type="Proteomes" id="UP000236509">
    <property type="component" value="Unassembled WGS sequence"/>
</dbReference>
<organism evidence="1 2">
    <name type="scientific">Staphylococcus argenteus</name>
    <dbReference type="NCBI Taxonomy" id="985002"/>
    <lineage>
        <taxon>Bacteria</taxon>
        <taxon>Bacillati</taxon>
        <taxon>Bacillota</taxon>
        <taxon>Bacilli</taxon>
        <taxon>Bacillales</taxon>
        <taxon>Staphylococcaceae</taxon>
        <taxon>Staphylococcus</taxon>
    </lineage>
</organism>
<gene>
    <name evidence="1" type="ORF">BN1326_90073</name>
</gene>
<protein>
    <submittedName>
        <fullName evidence="1">Uncharacterized protein</fullName>
    </submittedName>
</protein>